<accession>A0ACB8R965</accession>
<evidence type="ECO:0000313" key="2">
    <source>
        <dbReference type="Proteomes" id="UP000814033"/>
    </source>
</evidence>
<sequence length="169" mass="18634">MLTRSKASAVPACPSCVVSVASVLSVTAQDDRDKAARALRRRDDRAASRMVGPGTQLNVDSAVGLQRQYKVPGQTSCSLWRALIRSTRTHGTILDRILKNNRSEKHRKGELGAYPINLWYSYATTRSPKLPTYVPSPPPARLSHPIDPLVPALRRPSPRPSHRPSPAWP</sequence>
<dbReference type="Proteomes" id="UP000814033">
    <property type="component" value="Unassembled WGS sequence"/>
</dbReference>
<organism evidence="1 2">
    <name type="scientific">Auriscalpium vulgare</name>
    <dbReference type="NCBI Taxonomy" id="40419"/>
    <lineage>
        <taxon>Eukaryota</taxon>
        <taxon>Fungi</taxon>
        <taxon>Dikarya</taxon>
        <taxon>Basidiomycota</taxon>
        <taxon>Agaricomycotina</taxon>
        <taxon>Agaricomycetes</taxon>
        <taxon>Russulales</taxon>
        <taxon>Auriscalpiaceae</taxon>
        <taxon>Auriscalpium</taxon>
    </lineage>
</organism>
<name>A0ACB8R965_9AGAM</name>
<protein>
    <submittedName>
        <fullName evidence="1">Uncharacterized protein</fullName>
    </submittedName>
</protein>
<comment type="caution">
    <text evidence="1">The sequence shown here is derived from an EMBL/GenBank/DDBJ whole genome shotgun (WGS) entry which is preliminary data.</text>
</comment>
<reference evidence="1" key="1">
    <citation type="submission" date="2021-02" db="EMBL/GenBank/DDBJ databases">
        <authorList>
            <consortium name="DOE Joint Genome Institute"/>
            <person name="Ahrendt S."/>
            <person name="Looney B.P."/>
            <person name="Miyauchi S."/>
            <person name="Morin E."/>
            <person name="Drula E."/>
            <person name="Courty P.E."/>
            <person name="Chicoki N."/>
            <person name="Fauchery L."/>
            <person name="Kohler A."/>
            <person name="Kuo A."/>
            <person name="Labutti K."/>
            <person name="Pangilinan J."/>
            <person name="Lipzen A."/>
            <person name="Riley R."/>
            <person name="Andreopoulos W."/>
            <person name="He G."/>
            <person name="Johnson J."/>
            <person name="Barry K.W."/>
            <person name="Grigoriev I.V."/>
            <person name="Nagy L."/>
            <person name="Hibbett D."/>
            <person name="Henrissat B."/>
            <person name="Matheny P.B."/>
            <person name="Labbe J."/>
            <person name="Martin F."/>
        </authorList>
    </citation>
    <scope>NUCLEOTIDE SEQUENCE</scope>
    <source>
        <strain evidence="1">FP105234-sp</strain>
    </source>
</reference>
<proteinExistence type="predicted"/>
<reference evidence="1" key="2">
    <citation type="journal article" date="2022" name="New Phytol.">
        <title>Evolutionary transition to the ectomycorrhizal habit in the genomes of a hyperdiverse lineage of mushroom-forming fungi.</title>
        <authorList>
            <person name="Looney B."/>
            <person name="Miyauchi S."/>
            <person name="Morin E."/>
            <person name="Drula E."/>
            <person name="Courty P.E."/>
            <person name="Kohler A."/>
            <person name="Kuo A."/>
            <person name="LaButti K."/>
            <person name="Pangilinan J."/>
            <person name="Lipzen A."/>
            <person name="Riley R."/>
            <person name="Andreopoulos W."/>
            <person name="He G."/>
            <person name="Johnson J."/>
            <person name="Nolan M."/>
            <person name="Tritt A."/>
            <person name="Barry K.W."/>
            <person name="Grigoriev I.V."/>
            <person name="Nagy L.G."/>
            <person name="Hibbett D."/>
            <person name="Henrissat B."/>
            <person name="Matheny P.B."/>
            <person name="Labbe J."/>
            <person name="Martin F.M."/>
        </authorList>
    </citation>
    <scope>NUCLEOTIDE SEQUENCE</scope>
    <source>
        <strain evidence="1">FP105234-sp</strain>
    </source>
</reference>
<evidence type="ECO:0000313" key="1">
    <source>
        <dbReference type="EMBL" id="KAI0040427.1"/>
    </source>
</evidence>
<dbReference type="EMBL" id="MU276197">
    <property type="protein sequence ID" value="KAI0040427.1"/>
    <property type="molecule type" value="Genomic_DNA"/>
</dbReference>
<gene>
    <name evidence="1" type="ORF">FA95DRAFT_883740</name>
</gene>
<keyword evidence="2" id="KW-1185">Reference proteome</keyword>